<feature type="domain" description="DUF2344" evidence="1">
    <location>
        <begin position="5"/>
        <end position="174"/>
    </location>
</feature>
<reference evidence="2 3" key="1">
    <citation type="submission" date="2015-10" db="EMBL/GenBank/DDBJ databases">
        <title>Butyribacter intestini gen. nov., sp. nov., a butyric acid-producing bacterium of the family Lachnospiraceae isolated from the human faeces.</title>
        <authorList>
            <person name="Zou Y."/>
            <person name="Xue W."/>
            <person name="Luo G."/>
            <person name="Lv M."/>
        </authorList>
    </citation>
    <scope>NUCLEOTIDE SEQUENCE [LARGE SCALE GENOMIC DNA]</scope>
    <source>
        <strain evidence="2 3">TF01-11</strain>
    </source>
</reference>
<keyword evidence="3" id="KW-1185">Reference proteome</keyword>
<evidence type="ECO:0000259" key="1">
    <source>
        <dbReference type="Pfam" id="PF10105"/>
    </source>
</evidence>
<dbReference type="InterPro" id="IPR018768">
    <property type="entry name" value="DUF2344"/>
</dbReference>
<name>A0AAW3JV95_9FIRM</name>
<dbReference type="EMBL" id="LLKB01000001">
    <property type="protein sequence ID" value="KQC86822.1"/>
    <property type="molecule type" value="Genomic_DNA"/>
</dbReference>
<organism evidence="2 3">
    <name type="scientific">Butyribacter intestini</name>
    <dbReference type="NCBI Taxonomy" id="1703332"/>
    <lineage>
        <taxon>Bacteria</taxon>
        <taxon>Bacillati</taxon>
        <taxon>Bacillota</taxon>
        <taxon>Clostridia</taxon>
        <taxon>Lachnospirales</taxon>
        <taxon>Lachnospiraceae</taxon>
        <taxon>Butyribacter</taxon>
    </lineage>
</organism>
<gene>
    <name evidence="2" type="ORF">APZ18_06590</name>
</gene>
<evidence type="ECO:0000313" key="2">
    <source>
        <dbReference type="EMBL" id="KQC86822.1"/>
    </source>
</evidence>
<dbReference type="Proteomes" id="UP000050833">
    <property type="component" value="Unassembled WGS sequence"/>
</dbReference>
<proteinExistence type="predicted"/>
<accession>A0AAW3JV95</accession>
<dbReference type="Pfam" id="PF10105">
    <property type="entry name" value="DUF2344"/>
    <property type="match status" value="1"/>
</dbReference>
<dbReference type="NCBIfam" id="TIGR03936">
    <property type="entry name" value="sam_1_link_chp"/>
    <property type="match status" value="1"/>
</dbReference>
<dbReference type="AlphaFoldDB" id="A0AAW3JV95"/>
<evidence type="ECO:0000313" key="3">
    <source>
        <dbReference type="Proteomes" id="UP000050833"/>
    </source>
</evidence>
<sequence>MTDMKARLKFSKIGSMRFIGHLDVMRYFQKAFRRAEIEVSYSKGFSPHQLMSFASPLGIGLSSDAEYLDVTLEKSDSQEEMIERINAVMNDEITVKDFTILDDEAKPSMAMLSACDYVICIKPDKDNPLTDDAFAKEAVRKIKEAEKIEILKKTKRSEKVVDIKPNIYHIENDMDAFKNETKNDYGSLELDTAFYKPVFYCQLTAGSVVNIKPELVLEAMAKMNGFEYNTLDYQIHRLEMYADKTAKKGEVHLLYSETPCSLVPLSEFGKQEMA</sequence>
<protein>
    <recommendedName>
        <fullName evidence="1">DUF2344 domain-containing protein</fullName>
    </recommendedName>
</protein>
<comment type="caution">
    <text evidence="2">The sequence shown here is derived from an EMBL/GenBank/DDBJ whole genome shotgun (WGS) entry which is preliminary data.</text>
</comment>